<evidence type="ECO:0000256" key="1">
    <source>
        <dbReference type="SAM" id="Phobius"/>
    </source>
</evidence>
<dbReference type="NCBIfam" id="NF041644">
    <property type="entry name" value="CBO0543_fam"/>
    <property type="match status" value="1"/>
</dbReference>
<keyword evidence="1" id="KW-0812">Transmembrane</keyword>
<dbReference type="Proteomes" id="UP000276128">
    <property type="component" value="Unassembled WGS sequence"/>
</dbReference>
<name>A0A3S0IDM5_9BACL</name>
<reference evidence="2 3" key="1">
    <citation type="submission" date="2018-12" db="EMBL/GenBank/DDBJ databases">
        <title>Bacillus ochoae sp. nov., Paenibacillus whitsoniae sp. nov., Paenibacillus spiritus sp. nov. Isolated from the Mars Exploration Rover during spacecraft assembly.</title>
        <authorList>
            <person name="Seuylemezian A."/>
            <person name="Vaishampayan P."/>
        </authorList>
    </citation>
    <scope>NUCLEOTIDE SEQUENCE [LARGE SCALE GENOMIC DNA]</scope>
    <source>
        <strain evidence="2 3">MER 54</strain>
    </source>
</reference>
<gene>
    <name evidence="2" type="ORF">EJQ19_04900</name>
</gene>
<keyword evidence="3" id="KW-1185">Reference proteome</keyword>
<accession>A0A3S0IDM5</accession>
<dbReference type="InterPro" id="IPR048147">
    <property type="entry name" value="CBO0543-like"/>
</dbReference>
<feature type="transmembrane region" description="Helical" evidence="1">
    <location>
        <begin position="123"/>
        <end position="141"/>
    </location>
</feature>
<keyword evidence="1" id="KW-0472">Membrane</keyword>
<evidence type="ECO:0000313" key="3">
    <source>
        <dbReference type="Proteomes" id="UP000276128"/>
    </source>
</evidence>
<dbReference type="RefSeq" id="WP_126140080.1">
    <property type="nucleotide sequence ID" value="NZ_RXHU01000015.1"/>
</dbReference>
<proteinExistence type="predicted"/>
<organism evidence="2 3">
    <name type="scientific">Paenibacillus whitsoniae</name>
    <dbReference type="NCBI Taxonomy" id="2496558"/>
    <lineage>
        <taxon>Bacteria</taxon>
        <taxon>Bacillati</taxon>
        <taxon>Bacillota</taxon>
        <taxon>Bacilli</taxon>
        <taxon>Bacillales</taxon>
        <taxon>Paenibacillaceae</taxon>
        <taxon>Paenibacillus</taxon>
    </lineage>
</organism>
<protein>
    <submittedName>
        <fullName evidence="2">Uncharacterized protein</fullName>
    </submittedName>
</protein>
<dbReference type="AlphaFoldDB" id="A0A3S0IDM5"/>
<feature type="transmembrane region" description="Helical" evidence="1">
    <location>
        <begin position="28"/>
        <end position="47"/>
    </location>
</feature>
<feature type="transmembrane region" description="Helical" evidence="1">
    <location>
        <begin position="59"/>
        <end position="84"/>
    </location>
</feature>
<feature type="transmembrane region" description="Helical" evidence="1">
    <location>
        <begin position="90"/>
        <end position="111"/>
    </location>
</feature>
<evidence type="ECO:0000313" key="2">
    <source>
        <dbReference type="EMBL" id="RTE10617.1"/>
    </source>
</evidence>
<dbReference type="EMBL" id="RXHU01000015">
    <property type="protein sequence ID" value="RTE10617.1"/>
    <property type="molecule type" value="Genomic_DNA"/>
</dbReference>
<dbReference type="OrthoDB" id="2628935at2"/>
<sequence length="167" mass="20108">MVHIHIAIALWAIFAALRWGDWKNFKDYYPTLLFVIACHLLYKVFAFDQHHIWRLQGEVFLNHLGAYLLHVFVILPMAIFVYLSTYPVTWLKQCLHIIKWILIFVVVELIGWKYGRIAYHHGWTIWWSGLFNLNMFIVTRIHYKHYLWALPLGACCTFFFLIVFDYV</sequence>
<feature type="transmembrane region" description="Helical" evidence="1">
    <location>
        <begin position="147"/>
        <end position="166"/>
    </location>
</feature>
<keyword evidence="1" id="KW-1133">Transmembrane helix</keyword>
<comment type="caution">
    <text evidence="2">The sequence shown here is derived from an EMBL/GenBank/DDBJ whole genome shotgun (WGS) entry which is preliminary data.</text>
</comment>